<dbReference type="PANTHER" id="PTHR35400">
    <property type="entry name" value="SLR1083 PROTEIN"/>
    <property type="match status" value="1"/>
</dbReference>
<proteinExistence type="predicted"/>
<dbReference type="Proteomes" id="UP000702209">
    <property type="component" value="Unassembled WGS sequence"/>
</dbReference>
<evidence type="ECO:0000259" key="1">
    <source>
        <dbReference type="Pfam" id="PF05685"/>
    </source>
</evidence>
<comment type="caution">
    <text evidence="2">The sequence shown here is derived from an EMBL/GenBank/DDBJ whole genome shotgun (WGS) entry which is preliminary data.</text>
</comment>
<name>A0ABS0D1K5_9NOCA</name>
<gene>
    <name evidence="2" type="ORF">IU459_35045</name>
</gene>
<keyword evidence="2" id="KW-0255">Endonuclease</keyword>
<dbReference type="InterPro" id="IPR012296">
    <property type="entry name" value="Nuclease_put_TT1808"/>
</dbReference>
<dbReference type="CDD" id="cd06260">
    <property type="entry name" value="DUF820-like"/>
    <property type="match status" value="1"/>
</dbReference>
<accession>A0ABS0D1K5</accession>
<protein>
    <submittedName>
        <fullName evidence="2">Uma2 family endonuclease</fullName>
    </submittedName>
</protein>
<keyword evidence="3" id="KW-1185">Reference proteome</keyword>
<dbReference type="EMBL" id="JADLQX010000053">
    <property type="protein sequence ID" value="MBF6302712.1"/>
    <property type="molecule type" value="Genomic_DNA"/>
</dbReference>
<dbReference type="Pfam" id="PF05685">
    <property type="entry name" value="Uma2"/>
    <property type="match status" value="1"/>
</dbReference>
<keyword evidence="2" id="KW-0540">Nuclease</keyword>
<dbReference type="PANTHER" id="PTHR35400:SF3">
    <property type="entry name" value="SLL1072 PROTEIN"/>
    <property type="match status" value="1"/>
</dbReference>
<feature type="domain" description="Putative restriction endonuclease" evidence="1">
    <location>
        <begin position="15"/>
        <end position="183"/>
    </location>
</feature>
<evidence type="ECO:0000313" key="2">
    <source>
        <dbReference type="EMBL" id="MBF6302712.1"/>
    </source>
</evidence>
<dbReference type="RefSeq" id="WP_195133895.1">
    <property type="nucleotide sequence ID" value="NZ_JADLQX010000053.1"/>
</dbReference>
<reference evidence="2 3" key="1">
    <citation type="submission" date="2020-10" db="EMBL/GenBank/DDBJ databases">
        <title>Identification of Nocardia species via Next-generation sequencing and recognition of intraspecies genetic diversity.</title>
        <authorList>
            <person name="Li P."/>
            <person name="Li P."/>
            <person name="Lu B."/>
        </authorList>
    </citation>
    <scope>NUCLEOTIDE SEQUENCE [LARGE SCALE GENOMIC DNA]</scope>
    <source>
        <strain evidence="2 3">BJ06-0157</strain>
    </source>
</reference>
<dbReference type="Gene3D" id="3.90.1570.10">
    <property type="entry name" value="tt1808, chain A"/>
    <property type="match status" value="1"/>
</dbReference>
<evidence type="ECO:0000313" key="3">
    <source>
        <dbReference type="Proteomes" id="UP000702209"/>
    </source>
</evidence>
<organism evidence="2 3">
    <name type="scientific">Nocardia amamiensis</name>
    <dbReference type="NCBI Taxonomy" id="404578"/>
    <lineage>
        <taxon>Bacteria</taxon>
        <taxon>Bacillati</taxon>
        <taxon>Actinomycetota</taxon>
        <taxon>Actinomycetes</taxon>
        <taxon>Mycobacteriales</taxon>
        <taxon>Nocardiaceae</taxon>
        <taxon>Nocardia</taxon>
    </lineage>
</organism>
<keyword evidence="2" id="KW-0378">Hydrolase</keyword>
<sequence>MTIVQHDHDVPVSEFENIARAVERESDSVRLEYLGGRMGFKFMPDGDHSRILNWLLMIFVQFSPQLFLHVTGQGLKVDPYRQGRARPDGVLAPLDAFVGYGEWAPADKVSMVVEVTSRDSDTNQRDRVEKPTAYARTAIPIYLLIDRESAEIVVHSEPIPGSGRYRQVRRFAVGTPVPLPAPIDITLDTVPLRDWVD</sequence>
<dbReference type="InterPro" id="IPR011335">
    <property type="entry name" value="Restrct_endonuc-II-like"/>
</dbReference>
<dbReference type="GO" id="GO:0004519">
    <property type="term" value="F:endonuclease activity"/>
    <property type="evidence" value="ECO:0007669"/>
    <property type="project" value="UniProtKB-KW"/>
</dbReference>
<dbReference type="SUPFAM" id="SSF52980">
    <property type="entry name" value="Restriction endonuclease-like"/>
    <property type="match status" value="1"/>
</dbReference>
<dbReference type="InterPro" id="IPR008538">
    <property type="entry name" value="Uma2"/>
</dbReference>